<organism evidence="1 2">
    <name type="scientific">Methylobacterium isbiliense</name>
    <dbReference type="NCBI Taxonomy" id="315478"/>
    <lineage>
        <taxon>Bacteria</taxon>
        <taxon>Pseudomonadati</taxon>
        <taxon>Pseudomonadota</taxon>
        <taxon>Alphaproteobacteria</taxon>
        <taxon>Hyphomicrobiales</taxon>
        <taxon>Methylobacteriaceae</taxon>
        <taxon>Methylobacterium</taxon>
    </lineage>
</organism>
<evidence type="ECO:0000313" key="1">
    <source>
        <dbReference type="EMBL" id="GJE02909.1"/>
    </source>
</evidence>
<keyword evidence="1" id="KW-0808">Transferase</keyword>
<sequence>MIIEPVAGSTSFPLTRKGYPERLCGTAGRPGILRMLDEAITDIGRLNAPFAAAYFDLTSDLVTTVKGLTNGTIPLGADFTIGRCTMALFVARSRRSTFVRAKYTQFSFKPLLN</sequence>
<keyword evidence="1" id="KW-0032">Aminotransferase</keyword>
<dbReference type="InterPro" id="IPR015424">
    <property type="entry name" value="PyrdxlP-dep_Trfase"/>
</dbReference>
<protein>
    <submittedName>
        <fullName evidence="1">Acetylornithine/succinyldiaminopimelate aminotransferase</fullName>
    </submittedName>
</protein>
<dbReference type="InterPro" id="IPR005814">
    <property type="entry name" value="Aminotrans_3"/>
</dbReference>
<dbReference type="InterPro" id="IPR015421">
    <property type="entry name" value="PyrdxlP-dep_Trfase_major"/>
</dbReference>
<gene>
    <name evidence="1" type="primary">argD</name>
    <name evidence="1" type="ORF">GMJLKIPL_4859</name>
</gene>
<proteinExistence type="predicted"/>
<keyword evidence="2" id="KW-1185">Reference proteome</keyword>
<dbReference type="SUPFAM" id="SSF53383">
    <property type="entry name" value="PLP-dependent transferases"/>
    <property type="match status" value="1"/>
</dbReference>
<reference evidence="1" key="1">
    <citation type="journal article" date="2021" name="Front. Microbiol.">
        <title>Comprehensive Comparative Genomics and Phenotyping of Methylobacterium Species.</title>
        <authorList>
            <person name="Alessa O."/>
            <person name="Ogura Y."/>
            <person name="Fujitani Y."/>
            <person name="Takami H."/>
            <person name="Hayashi T."/>
            <person name="Sahin N."/>
            <person name="Tani A."/>
        </authorList>
    </citation>
    <scope>NUCLEOTIDE SEQUENCE</scope>
    <source>
        <strain evidence="1">DSM 17168</strain>
    </source>
</reference>
<comment type="caution">
    <text evidence="1">The sequence shown here is derived from an EMBL/GenBank/DDBJ whole genome shotgun (WGS) entry which is preliminary data.</text>
</comment>
<dbReference type="Pfam" id="PF00202">
    <property type="entry name" value="Aminotran_3"/>
    <property type="match status" value="1"/>
</dbReference>
<evidence type="ECO:0000313" key="2">
    <source>
        <dbReference type="Proteomes" id="UP001055153"/>
    </source>
</evidence>
<dbReference type="Proteomes" id="UP001055153">
    <property type="component" value="Unassembled WGS sequence"/>
</dbReference>
<dbReference type="Gene3D" id="3.40.640.10">
    <property type="entry name" value="Type I PLP-dependent aspartate aminotransferase-like (Major domain)"/>
    <property type="match status" value="1"/>
</dbReference>
<reference evidence="1" key="2">
    <citation type="submission" date="2021-08" db="EMBL/GenBank/DDBJ databases">
        <authorList>
            <person name="Tani A."/>
            <person name="Ola A."/>
            <person name="Ogura Y."/>
            <person name="Katsura K."/>
            <person name="Hayashi T."/>
        </authorList>
    </citation>
    <scope>NUCLEOTIDE SEQUENCE</scope>
    <source>
        <strain evidence="1">DSM 17168</strain>
    </source>
</reference>
<dbReference type="GO" id="GO:0008483">
    <property type="term" value="F:transaminase activity"/>
    <property type="evidence" value="ECO:0007669"/>
    <property type="project" value="UniProtKB-KW"/>
</dbReference>
<name>A0ABQ4SI92_9HYPH</name>
<dbReference type="EMBL" id="BPQQ01000064">
    <property type="protein sequence ID" value="GJE02909.1"/>
    <property type="molecule type" value="Genomic_DNA"/>
</dbReference>
<accession>A0ABQ4SI92</accession>